<dbReference type="GeneID" id="27339957"/>
<evidence type="ECO:0000256" key="1">
    <source>
        <dbReference type="SAM" id="MobiDB-lite"/>
    </source>
</evidence>
<dbReference type="VEuPathDB" id="FungiDB:PV07_00763"/>
<evidence type="ECO:0000313" key="2">
    <source>
        <dbReference type="EMBL" id="KIW33952.1"/>
    </source>
</evidence>
<dbReference type="AlphaFoldDB" id="A0A0D2B8I2"/>
<protein>
    <submittedName>
        <fullName evidence="2">Uncharacterized protein</fullName>
    </submittedName>
</protein>
<name>A0A0D2B8I2_9EURO</name>
<feature type="region of interest" description="Disordered" evidence="1">
    <location>
        <begin position="87"/>
        <end position="123"/>
    </location>
</feature>
<accession>A0A0D2B8I2</accession>
<gene>
    <name evidence="2" type="ORF">PV07_00763</name>
</gene>
<feature type="compositionally biased region" description="Basic and acidic residues" evidence="1">
    <location>
        <begin position="92"/>
        <end position="123"/>
    </location>
</feature>
<feature type="compositionally biased region" description="Low complexity" evidence="1">
    <location>
        <begin position="58"/>
        <end position="67"/>
    </location>
</feature>
<sequence length="123" mass="13844">MRGALISWLRSHGVNYGEANNPLALEHASVWMQRPIRGKLRDGPNGRWKRAMVEKLSRSSAVDSSRSPAQRSQIGWGHASTVLGKLASRCGGDGESRRYEKRKEPKWMGRRNEVLTEKGDSEE</sequence>
<dbReference type="RefSeq" id="XP_016254168.1">
    <property type="nucleotide sequence ID" value="XM_016387240.1"/>
</dbReference>
<dbReference type="HOGENOM" id="CLU_2015008_0_0_1"/>
<organism evidence="2 3">
    <name type="scientific">Cladophialophora immunda</name>
    <dbReference type="NCBI Taxonomy" id="569365"/>
    <lineage>
        <taxon>Eukaryota</taxon>
        <taxon>Fungi</taxon>
        <taxon>Dikarya</taxon>
        <taxon>Ascomycota</taxon>
        <taxon>Pezizomycotina</taxon>
        <taxon>Eurotiomycetes</taxon>
        <taxon>Chaetothyriomycetidae</taxon>
        <taxon>Chaetothyriales</taxon>
        <taxon>Herpotrichiellaceae</taxon>
        <taxon>Cladophialophora</taxon>
    </lineage>
</organism>
<feature type="region of interest" description="Disordered" evidence="1">
    <location>
        <begin position="57"/>
        <end position="76"/>
    </location>
</feature>
<evidence type="ECO:0000313" key="3">
    <source>
        <dbReference type="Proteomes" id="UP000054466"/>
    </source>
</evidence>
<dbReference type="EMBL" id="KN847040">
    <property type="protein sequence ID" value="KIW33952.1"/>
    <property type="molecule type" value="Genomic_DNA"/>
</dbReference>
<reference evidence="2 3" key="1">
    <citation type="submission" date="2015-01" db="EMBL/GenBank/DDBJ databases">
        <title>The Genome Sequence of Cladophialophora immunda CBS83496.</title>
        <authorList>
            <consortium name="The Broad Institute Genomics Platform"/>
            <person name="Cuomo C."/>
            <person name="de Hoog S."/>
            <person name="Gorbushina A."/>
            <person name="Stielow B."/>
            <person name="Teixiera M."/>
            <person name="Abouelleil A."/>
            <person name="Chapman S.B."/>
            <person name="Priest M."/>
            <person name="Young S.K."/>
            <person name="Wortman J."/>
            <person name="Nusbaum C."/>
            <person name="Birren B."/>
        </authorList>
    </citation>
    <scope>NUCLEOTIDE SEQUENCE [LARGE SCALE GENOMIC DNA]</scope>
    <source>
        <strain evidence="2 3">CBS 83496</strain>
    </source>
</reference>
<proteinExistence type="predicted"/>
<dbReference type="Proteomes" id="UP000054466">
    <property type="component" value="Unassembled WGS sequence"/>
</dbReference>
<keyword evidence="3" id="KW-1185">Reference proteome</keyword>